<organism evidence="2 3">
    <name type="scientific">Limosilactobacillus rudii</name>
    <dbReference type="NCBI Taxonomy" id="2759755"/>
    <lineage>
        <taxon>Bacteria</taxon>
        <taxon>Bacillati</taxon>
        <taxon>Bacillota</taxon>
        <taxon>Bacilli</taxon>
        <taxon>Lactobacillales</taxon>
        <taxon>Lactobacillaceae</taxon>
        <taxon>Limosilactobacillus</taxon>
    </lineage>
</organism>
<keyword evidence="3" id="KW-1185">Reference proteome</keyword>
<sequence length="195" mass="22636">MDQVKSQEQLALEQAMSGVSDDRFTLTDDGDVTWALGKLKEVEEKRLNNQKMVEEAISPHQIKIDQAKKWLAESNKKLDESRDYYVGLIREYTDPKQAQKATYKLPTPNGNISYAKKQPEYKHDDKKLLEVLPDEFIKTETIKKVKWGEFKKHIKDYPVKNGKVIDPETGEMLEGVEQVKPARREFTIKPIKEDK</sequence>
<protein>
    <submittedName>
        <fullName evidence="2">Host-nuclease inhibitor Gam family protein</fullName>
    </submittedName>
</protein>
<accession>A0A7W3YMI8</accession>
<evidence type="ECO:0000256" key="1">
    <source>
        <dbReference type="SAM" id="MobiDB-lite"/>
    </source>
</evidence>
<reference evidence="2 3" key="1">
    <citation type="submission" date="2020-07" db="EMBL/GenBank/DDBJ databases">
        <title>Description of Limosilactobacillus balticus sp. nov., Limosilactobacillus agrestis sp. nov., Limosilactobacillus albertensis sp. nov., Limosilactobacillus rudii sp. nov., Limosilactobacillus fastidiosus sp. nov., five novel Limosilactobacillus species isolated from the vertebrate gastrointestinal tract, and proposal of 6 subspecies of Limosilactobacillus reuteri adapted to the gastrointestinal tract of specific vertebrate hosts.</title>
        <authorList>
            <person name="Li F."/>
            <person name="Cheng C."/>
            <person name="Zheng J."/>
            <person name="Quevedo R.M."/>
            <person name="Li J."/>
            <person name="Roos S."/>
            <person name="Gaenzle M.G."/>
            <person name="Walter J."/>
        </authorList>
    </citation>
    <scope>NUCLEOTIDE SEQUENCE [LARGE SCALE GENOMIC DNA]</scope>
    <source>
        <strain evidence="2 3">STM2_1</strain>
    </source>
</reference>
<proteinExistence type="predicted"/>
<dbReference type="EMBL" id="JACIVA010000042">
    <property type="protein sequence ID" value="MBB1097113.1"/>
    <property type="molecule type" value="Genomic_DNA"/>
</dbReference>
<dbReference type="GO" id="GO:0042262">
    <property type="term" value="P:DNA protection"/>
    <property type="evidence" value="ECO:0007669"/>
    <property type="project" value="InterPro"/>
</dbReference>
<dbReference type="GO" id="GO:0003690">
    <property type="term" value="F:double-stranded DNA binding"/>
    <property type="evidence" value="ECO:0007669"/>
    <property type="project" value="InterPro"/>
</dbReference>
<evidence type="ECO:0000313" key="2">
    <source>
        <dbReference type="EMBL" id="MBB1097113.1"/>
    </source>
</evidence>
<dbReference type="Proteomes" id="UP000517106">
    <property type="component" value="Unassembled WGS sequence"/>
</dbReference>
<dbReference type="InterPro" id="IPR009951">
    <property type="entry name" value="Host-nuc_inhib_Gam"/>
</dbReference>
<evidence type="ECO:0000313" key="3">
    <source>
        <dbReference type="Proteomes" id="UP000517106"/>
    </source>
</evidence>
<gene>
    <name evidence="2" type="ORF">H5S09_04035</name>
</gene>
<feature type="region of interest" description="Disordered" evidence="1">
    <location>
        <begin position="1"/>
        <end position="26"/>
    </location>
</feature>
<dbReference type="AlphaFoldDB" id="A0A7W3YMI8"/>
<dbReference type="Pfam" id="PF07352">
    <property type="entry name" value="Phage_Mu_Gam"/>
    <property type="match status" value="1"/>
</dbReference>
<dbReference type="RefSeq" id="WP_182595861.1">
    <property type="nucleotide sequence ID" value="NZ_JACIVA010000042.1"/>
</dbReference>
<comment type="caution">
    <text evidence="2">The sequence shown here is derived from an EMBL/GenBank/DDBJ whole genome shotgun (WGS) entry which is preliminary data.</text>
</comment>
<name>A0A7W3YMI8_9LACO</name>